<dbReference type="SUPFAM" id="SSF53800">
    <property type="entry name" value="Chelatase"/>
    <property type="match status" value="1"/>
</dbReference>
<accession>A0A2Y8ZW34</accession>
<dbReference type="Proteomes" id="UP000250028">
    <property type="component" value="Unassembled WGS sequence"/>
</dbReference>
<dbReference type="EMBL" id="UESZ01000001">
    <property type="protein sequence ID" value="SSA36294.1"/>
    <property type="molecule type" value="Genomic_DNA"/>
</dbReference>
<proteinExistence type="predicted"/>
<dbReference type="OrthoDB" id="4924750at2"/>
<protein>
    <recommendedName>
        <fullName evidence="4">Sirohydrochlorin ferrochelatase</fullName>
    </recommendedName>
</protein>
<sequence>MTVSAERVVLVGGHESDDGAALDRLTRSEPTWTATTTGRPLASAVETALSAGESVTVVPMTFGRDPVLVADTAKTLAWIRDRRGGPLRLTAPFGTTDHLIAHLRSAAIRLQRRAPGSALVIAARSSDSFNNAELHRCAYLVGAESTTPEIAVALGTGTPSLAATAERLRRLGFGASGVVPAGFQTDLDLPPGTPAHAMSWCGPLIGDAAARRIITERVASARHDWQHGTDGIDSALNADHDHGYAHSHGDTAPGHGHTHTHGHGHGHSHHPTPAGKERHGLPQTAV</sequence>
<feature type="compositionally biased region" description="Basic and acidic residues" evidence="1">
    <location>
        <begin position="238"/>
        <end position="249"/>
    </location>
</feature>
<feature type="region of interest" description="Disordered" evidence="1">
    <location>
        <begin position="232"/>
        <end position="286"/>
    </location>
</feature>
<feature type="compositionally biased region" description="Basic residues" evidence="1">
    <location>
        <begin position="256"/>
        <end position="270"/>
    </location>
</feature>
<evidence type="ECO:0008006" key="4">
    <source>
        <dbReference type="Google" id="ProtNLM"/>
    </source>
</evidence>
<dbReference type="RefSeq" id="WP_109688152.1">
    <property type="nucleotide sequence ID" value="NZ_QGDN01000001.1"/>
</dbReference>
<organism evidence="2 3">
    <name type="scientific">Branchiibius hedensis</name>
    <dbReference type="NCBI Taxonomy" id="672460"/>
    <lineage>
        <taxon>Bacteria</taxon>
        <taxon>Bacillati</taxon>
        <taxon>Actinomycetota</taxon>
        <taxon>Actinomycetes</taxon>
        <taxon>Micrococcales</taxon>
        <taxon>Dermacoccaceae</taxon>
        <taxon>Branchiibius</taxon>
    </lineage>
</organism>
<reference evidence="3" key="1">
    <citation type="submission" date="2016-10" db="EMBL/GenBank/DDBJ databases">
        <authorList>
            <person name="Varghese N."/>
            <person name="Submissions S."/>
        </authorList>
    </citation>
    <scope>NUCLEOTIDE SEQUENCE [LARGE SCALE GENOMIC DNA]</scope>
    <source>
        <strain evidence="3">DSM 22951</strain>
    </source>
</reference>
<keyword evidence="3" id="KW-1185">Reference proteome</keyword>
<evidence type="ECO:0000313" key="2">
    <source>
        <dbReference type="EMBL" id="SSA36294.1"/>
    </source>
</evidence>
<evidence type="ECO:0000256" key="1">
    <source>
        <dbReference type="SAM" id="MobiDB-lite"/>
    </source>
</evidence>
<evidence type="ECO:0000313" key="3">
    <source>
        <dbReference type="Proteomes" id="UP000250028"/>
    </source>
</evidence>
<gene>
    <name evidence="2" type="ORF">SAMN04489750_3686</name>
</gene>
<dbReference type="AlphaFoldDB" id="A0A2Y8ZW34"/>
<name>A0A2Y8ZW34_9MICO</name>